<evidence type="ECO:0000256" key="3">
    <source>
        <dbReference type="SAM" id="MobiDB-lite"/>
    </source>
</evidence>
<accession>A0ABV4SCX2</accession>
<protein>
    <recommendedName>
        <fullName evidence="6">SGNH hydrolase-type esterase domain-containing protein</fullName>
    </recommendedName>
</protein>
<comment type="similarity">
    <text evidence="1">Belongs to the 'GDSL' lipolytic enzyme family.</text>
</comment>
<dbReference type="PANTHER" id="PTHR43695:SF1">
    <property type="entry name" value="RHAMNOGALACTURONAN ACETYLESTERASE"/>
    <property type="match status" value="1"/>
</dbReference>
<evidence type="ECO:0000256" key="2">
    <source>
        <dbReference type="ARBA" id="ARBA00022801"/>
    </source>
</evidence>
<evidence type="ECO:0008006" key="6">
    <source>
        <dbReference type="Google" id="ProtNLM"/>
    </source>
</evidence>
<dbReference type="SUPFAM" id="SSF52266">
    <property type="entry name" value="SGNH hydrolase"/>
    <property type="match status" value="1"/>
</dbReference>
<evidence type="ECO:0000313" key="5">
    <source>
        <dbReference type="Proteomes" id="UP001571476"/>
    </source>
</evidence>
<feature type="region of interest" description="Disordered" evidence="3">
    <location>
        <begin position="252"/>
        <end position="275"/>
    </location>
</feature>
<keyword evidence="5" id="KW-1185">Reference proteome</keyword>
<dbReference type="Proteomes" id="UP001571476">
    <property type="component" value="Unassembled WGS sequence"/>
</dbReference>
<evidence type="ECO:0000256" key="1">
    <source>
        <dbReference type="ARBA" id="ARBA00008668"/>
    </source>
</evidence>
<dbReference type="InterPro" id="IPR037459">
    <property type="entry name" value="RhgT-like"/>
</dbReference>
<proteinExistence type="inferred from homology"/>
<comment type="caution">
    <text evidence="4">The sequence shown here is derived from an EMBL/GenBank/DDBJ whole genome shotgun (WGS) entry which is preliminary data.</text>
</comment>
<dbReference type="PANTHER" id="PTHR43695">
    <property type="entry name" value="PUTATIVE (AFU_ORTHOLOGUE AFUA_2G17250)-RELATED"/>
    <property type="match status" value="1"/>
</dbReference>
<dbReference type="Gene3D" id="3.40.50.1110">
    <property type="entry name" value="SGNH hydrolase"/>
    <property type="match status" value="1"/>
</dbReference>
<dbReference type="EMBL" id="JBGOSP010000003">
    <property type="protein sequence ID" value="MFA3836178.1"/>
    <property type="molecule type" value="Genomic_DNA"/>
</dbReference>
<keyword evidence="2" id="KW-0378">Hydrolase</keyword>
<name>A0ABV4SCX2_9ACTN</name>
<reference evidence="4 5" key="1">
    <citation type="submission" date="2024-08" db="EMBL/GenBank/DDBJ databases">
        <title>Genome sequence of Streptomyces aureus CACIA-1.46HGO.</title>
        <authorList>
            <person name="Evangelista-Martinez Z."/>
        </authorList>
    </citation>
    <scope>NUCLEOTIDE SEQUENCE [LARGE SCALE GENOMIC DNA]</scope>
    <source>
        <strain evidence="4 5">CACIA-1.46HGO</strain>
    </source>
</reference>
<dbReference type="RefSeq" id="WP_372562089.1">
    <property type="nucleotide sequence ID" value="NZ_JBGOSP010000003.1"/>
</dbReference>
<organism evidence="4 5">
    <name type="scientific">Streptomyces aureus</name>
    <dbReference type="NCBI Taxonomy" id="193461"/>
    <lineage>
        <taxon>Bacteria</taxon>
        <taxon>Bacillati</taxon>
        <taxon>Actinomycetota</taxon>
        <taxon>Actinomycetes</taxon>
        <taxon>Kitasatosporales</taxon>
        <taxon>Streptomycetaceae</taxon>
        <taxon>Streptomyces</taxon>
    </lineage>
</organism>
<gene>
    <name evidence="4" type="ORF">ACEG43_08305</name>
</gene>
<sequence length="463" mass="49865">MNKFCILGGSVATSRRPEDAPMAGWGQYVQEFLGPGYEVKNYARDAMTLRGYYTERFVRLLNSLEPGDFVAIEFGAVEQRINVPLRYHSPREFKEYLKLYAEAIRGEGAIPLVVTPAARCVFDVQGNVVDTHDGYPQYARDAAATAGAALIDLNLLTSRMLQQLGVARARGLFRWEDAGAHPNHPEGIIDSTHFNDLGAREVARLFAEAVRSAPGVGPAVVSPERLVPGDYPAVQAEFTVQNPESALAEQQRVGAPPAVDSPAHGQLVSGRPKFKGTAEPGTTYLLFFTGTGEFAGGTSVNAQGQWTWRRAVTWPAGEHVLQAVGLRGTGVSPVGAVGFLVVDQVAPPQVLGPKEGAWSGPRPRFSGTAAAGVSKVMVLESGRLIAEAPVKDDGTWSVKHPHGWRPGSYLVEFVAVFSALRSDPTALTLKVHGVPEDNWLTLSGRSRETCGAQCEHLPHEPGW</sequence>
<dbReference type="InterPro" id="IPR036514">
    <property type="entry name" value="SGNH_hydro_sf"/>
</dbReference>
<evidence type="ECO:0000313" key="4">
    <source>
        <dbReference type="EMBL" id="MFA3836178.1"/>
    </source>
</evidence>